<reference evidence="1" key="1">
    <citation type="submission" date="2021-02" db="EMBL/GenBank/DDBJ databases">
        <authorList>
            <person name="Nowell W R."/>
        </authorList>
    </citation>
    <scope>NUCLEOTIDE SEQUENCE</scope>
</reference>
<organism evidence="1 2">
    <name type="scientific">Rotaria sordida</name>
    <dbReference type="NCBI Taxonomy" id="392033"/>
    <lineage>
        <taxon>Eukaryota</taxon>
        <taxon>Metazoa</taxon>
        <taxon>Spiralia</taxon>
        <taxon>Gnathifera</taxon>
        <taxon>Rotifera</taxon>
        <taxon>Eurotatoria</taxon>
        <taxon>Bdelloidea</taxon>
        <taxon>Philodinida</taxon>
        <taxon>Philodinidae</taxon>
        <taxon>Rotaria</taxon>
    </lineage>
</organism>
<sequence>LNIHEFIVSFVQFTNFILRIIPYVQELKIICRSPIQNFDYLKHREWIMFIQSLPNLKKIILDISRSNDIDEQIWNKKCQMLIKLMIKNHILLQLVK</sequence>
<proteinExistence type="predicted"/>
<name>A0A820N375_9BILA</name>
<dbReference type="Proteomes" id="UP000663836">
    <property type="component" value="Unassembled WGS sequence"/>
</dbReference>
<accession>A0A820N375</accession>
<feature type="non-terminal residue" evidence="1">
    <location>
        <position position="1"/>
    </location>
</feature>
<evidence type="ECO:0000313" key="1">
    <source>
        <dbReference type="EMBL" id="CAF4381361.1"/>
    </source>
</evidence>
<evidence type="ECO:0000313" key="2">
    <source>
        <dbReference type="Proteomes" id="UP000663836"/>
    </source>
</evidence>
<comment type="caution">
    <text evidence="1">The sequence shown here is derived from an EMBL/GenBank/DDBJ whole genome shotgun (WGS) entry which is preliminary data.</text>
</comment>
<dbReference type="AlphaFoldDB" id="A0A820N375"/>
<protein>
    <submittedName>
        <fullName evidence="1">Uncharacterized protein</fullName>
    </submittedName>
</protein>
<dbReference type="EMBL" id="CAJOBD010060513">
    <property type="protein sequence ID" value="CAF4381361.1"/>
    <property type="molecule type" value="Genomic_DNA"/>
</dbReference>
<gene>
    <name evidence="1" type="ORF">JBS370_LOCUS42862</name>
</gene>